<accession>T0KT36</accession>
<protein>
    <submittedName>
        <fullName evidence="1">Uncharacterized protein</fullName>
    </submittedName>
</protein>
<dbReference type="AlphaFoldDB" id="T0KT36"/>
<gene>
    <name evidence="1" type="ORF">CGLO_01022</name>
</gene>
<reference evidence="2" key="1">
    <citation type="journal article" date="2013" name="Mol. Plant Microbe Interact.">
        <title>Global aspects of pacC regulation of pathogenicity genes in Colletotrichum gloeosporioides as revealed by transcriptome analysis.</title>
        <authorList>
            <person name="Alkan N."/>
            <person name="Meng X."/>
            <person name="Friedlander G."/>
            <person name="Reuveni E."/>
            <person name="Sukno S."/>
            <person name="Sherman A."/>
            <person name="Thon M."/>
            <person name="Fluhr R."/>
            <person name="Prusky D."/>
        </authorList>
    </citation>
    <scope>NUCLEOTIDE SEQUENCE [LARGE SCALE GENOMIC DNA]</scope>
    <source>
        <strain evidence="2">Cg-14</strain>
    </source>
</reference>
<dbReference type="EMBL" id="AMYD01000230">
    <property type="protein sequence ID" value="EQB58692.1"/>
    <property type="molecule type" value="Genomic_DNA"/>
</dbReference>
<dbReference type="HOGENOM" id="CLU_1366144_0_0_1"/>
<organism evidence="1 2">
    <name type="scientific">Colletotrichum gloeosporioides (strain Cg-14)</name>
    <name type="common">Anthracnose fungus</name>
    <name type="synonym">Glomerella cingulata</name>
    <dbReference type="NCBI Taxonomy" id="1237896"/>
    <lineage>
        <taxon>Eukaryota</taxon>
        <taxon>Fungi</taxon>
        <taxon>Dikarya</taxon>
        <taxon>Ascomycota</taxon>
        <taxon>Pezizomycotina</taxon>
        <taxon>Sordariomycetes</taxon>
        <taxon>Hypocreomycetidae</taxon>
        <taxon>Glomerellales</taxon>
        <taxon>Glomerellaceae</taxon>
        <taxon>Colletotrichum</taxon>
        <taxon>Colletotrichum gloeosporioides species complex</taxon>
    </lineage>
</organism>
<comment type="caution">
    <text evidence="1">The sequence shown here is derived from an EMBL/GenBank/DDBJ whole genome shotgun (WGS) entry which is preliminary data.</text>
</comment>
<dbReference type="OrthoDB" id="3597967at2759"/>
<sequence>MDLTGRDSLDCIFDYYKMGQALSPKANDVWNRGDNVTISWYGGKIPNTTITDARGILLAPEESKDSPDVVITLFWPYVYNTSVWQAMDSCNNTKVHYNWTVPLDMNLTSTASLYRIYLMPMNATTEDLDPDTEFYKEAGWSEPFWVKAGSNSTDIPSATPTHSGAVLTATTTSIGFYARLNRSVFLLWISAVISIWALGG</sequence>
<evidence type="ECO:0000313" key="2">
    <source>
        <dbReference type="Proteomes" id="UP000015530"/>
    </source>
</evidence>
<evidence type="ECO:0000313" key="1">
    <source>
        <dbReference type="EMBL" id="EQB58692.1"/>
    </source>
</evidence>
<name>T0KT36_COLGC</name>
<dbReference type="Proteomes" id="UP000015530">
    <property type="component" value="Unassembled WGS sequence"/>
</dbReference>
<proteinExistence type="predicted"/>